<dbReference type="AlphaFoldDB" id="A0A822YFT1"/>
<reference evidence="2 3" key="1">
    <citation type="journal article" date="2020" name="Mol. Biol. Evol.">
        <title>Distinct Expression and Methylation Patterns for Genes with Different Fates following a Single Whole-Genome Duplication in Flowering Plants.</title>
        <authorList>
            <person name="Shi T."/>
            <person name="Rahmani R.S."/>
            <person name="Gugger P.F."/>
            <person name="Wang M."/>
            <person name="Li H."/>
            <person name="Zhang Y."/>
            <person name="Li Z."/>
            <person name="Wang Q."/>
            <person name="Van de Peer Y."/>
            <person name="Marchal K."/>
            <person name="Chen J."/>
        </authorList>
    </citation>
    <scope>NUCLEOTIDE SEQUENCE [LARGE SCALE GENOMIC DNA]</scope>
    <source>
        <tissue evidence="2">Leaf</tissue>
    </source>
</reference>
<dbReference type="PANTHER" id="PTHR46137:SF3">
    <property type="entry name" value="OS05G0310600 PROTEIN"/>
    <property type="match status" value="1"/>
</dbReference>
<proteinExistence type="predicted"/>
<comment type="caution">
    <text evidence="2">The sequence shown here is derived from an EMBL/GenBank/DDBJ whole genome shotgun (WGS) entry which is preliminary data.</text>
</comment>
<accession>A0A822YFT1</accession>
<evidence type="ECO:0000313" key="3">
    <source>
        <dbReference type="Proteomes" id="UP000607653"/>
    </source>
</evidence>
<dbReference type="InterPro" id="IPR007053">
    <property type="entry name" value="LRAT_dom"/>
</dbReference>
<feature type="domain" description="LRAT" evidence="1">
    <location>
        <begin position="22"/>
        <end position="64"/>
    </location>
</feature>
<gene>
    <name evidence="2" type="ORF">HUJ06_031557</name>
</gene>
<dbReference type="Pfam" id="PF04970">
    <property type="entry name" value="LRAT"/>
    <property type="match status" value="1"/>
</dbReference>
<dbReference type="Gene3D" id="3.90.1720.10">
    <property type="entry name" value="endopeptidase domain like (from Nostoc punctiforme)"/>
    <property type="match status" value="1"/>
</dbReference>
<name>A0A822YFT1_NELNU</name>
<keyword evidence="3" id="KW-1185">Reference proteome</keyword>
<protein>
    <recommendedName>
        <fullName evidence="1">LRAT domain-containing protein</fullName>
    </recommendedName>
</protein>
<dbReference type="EMBL" id="DUZY01000002">
    <property type="protein sequence ID" value="DAD30089.1"/>
    <property type="molecule type" value="Genomic_DNA"/>
</dbReference>
<evidence type="ECO:0000259" key="1">
    <source>
        <dbReference type="Pfam" id="PF04970"/>
    </source>
</evidence>
<dbReference type="Proteomes" id="UP000607653">
    <property type="component" value="Unassembled WGS sequence"/>
</dbReference>
<evidence type="ECO:0000313" key="2">
    <source>
        <dbReference type="EMBL" id="DAD30089.1"/>
    </source>
</evidence>
<dbReference type="PANTHER" id="PTHR46137">
    <property type="entry name" value="OS05G0310600 PROTEIN"/>
    <property type="match status" value="1"/>
</dbReference>
<sequence length="160" mass="17502">MEKIKELRSIRALIVNKIDRSELKEGDHIYCWRSHLYLYAHHGIYIGNEQVIHFTPARGGNSSHFAAASWDASSSVPGFSCPKCDNSSRDREGVCKLFLDFRAQNVTTPAVTVRESASVAWIAFCWAVSSAASSTTSPELSCSPGSVQEPAAMLNPALLL</sequence>
<organism evidence="2 3">
    <name type="scientific">Nelumbo nucifera</name>
    <name type="common">Sacred lotus</name>
    <dbReference type="NCBI Taxonomy" id="4432"/>
    <lineage>
        <taxon>Eukaryota</taxon>
        <taxon>Viridiplantae</taxon>
        <taxon>Streptophyta</taxon>
        <taxon>Embryophyta</taxon>
        <taxon>Tracheophyta</taxon>
        <taxon>Spermatophyta</taxon>
        <taxon>Magnoliopsida</taxon>
        <taxon>Proteales</taxon>
        <taxon>Nelumbonaceae</taxon>
        <taxon>Nelumbo</taxon>
    </lineage>
</organism>